<dbReference type="InterPro" id="IPR002547">
    <property type="entry name" value="tRNA-bd_dom"/>
</dbReference>
<feature type="domain" description="TRNA-binding" evidence="4">
    <location>
        <begin position="89"/>
        <end position="200"/>
    </location>
</feature>
<dbReference type="CDD" id="cd02796">
    <property type="entry name" value="tRNA_bind_bactPheRS"/>
    <property type="match status" value="1"/>
</dbReference>
<dbReference type="InterPro" id="IPR027855">
    <property type="entry name" value="DUF4479"/>
</dbReference>
<dbReference type="RefSeq" id="WP_012212147.1">
    <property type="nucleotide sequence ID" value="NZ_AP023028.1"/>
</dbReference>
<dbReference type="Proteomes" id="UP000267945">
    <property type="component" value="Chromosome"/>
</dbReference>
<keyword evidence="2 3" id="KW-0694">RNA-binding</keyword>
<proteinExistence type="predicted"/>
<evidence type="ECO:0000313" key="14">
    <source>
        <dbReference type="Proteomes" id="UP000267945"/>
    </source>
</evidence>
<dbReference type="NCBIfam" id="NF045760">
    <property type="entry name" value="YtpR"/>
    <property type="match status" value="1"/>
</dbReference>
<organism evidence="8 14">
    <name type="scientific">Lactobacillus helveticus</name>
    <name type="common">Lactobacillus suntoryeus</name>
    <dbReference type="NCBI Taxonomy" id="1587"/>
    <lineage>
        <taxon>Bacteria</taxon>
        <taxon>Bacillati</taxon>
        <taxon>Bacillota</taxon>
        <taxon>Bacilli</taxon>
        <taxon>Lactobacillales</taxon>
        <taxon>Lactobacillaceae</taxon>
        <taxon>Lactobacillus</taxon>
    </lineage>
</organism>
<evidence type="ECO:0000313" key="6">
    <source>
        <dbReference type="EMBL" id="AUI73911.1"/>
    </source>
</evidence>
<evidence type="ECO:0000313" key="9">
    <source>
        <dbReference type="EMBL" id="NRN91031.1"/>
    </source>
</evidence>
<evidence type="ECO:0000256" key="2">
    <source>
        <dbReference type="ARBA" id="ARBA00022884"/>
    </source>
</evidence>
<dbReference type="PROSITE" id="PS50886">
    <property type="entry name" value="TRBD"/>
    <property type="match status" value="1"/>
</dbReference>
<keyword evidence="1 3" id="KW-0820">tRNA-binding</keyword>
<dbReference type="FunFam" id="2.40.50.140:FF:000045">
    <property type="entry name" value="Phenylalanine--tRNA ligase beta subunit"/>
    <property type="match status" value="1"/>
</dbReference>
<reference evidence="5 11" key="1">
    <citation type="submission" date="2015-08" db="EMBL/GenBank/DDBJ databases">
        <title>Complete genome sequence of Lactobacillus helveticus CAUH18, a probiotic strain originated from koumiss.</title>
        <authorList>
            <person name="Yang Y."/>
            <person name="Hao Y."/>
        </authorList>
    </citation>
    <scope>NUCLEOTIDE SEQUENCE [LARGE SCALE GENOMIC DNA]</scope>
    <source>
        <strain evidence="5 11">CAUH18</strain>
    </source>
</reference>
<dbReference type="Gene3D" id="3.30.1940.10">
    <property type="entry name" value="YtpR-like"/>
    <property type="match status" value="1"/>
</dbReference>
<name>A0A0D5MHG1_LACHE</name>
<evidence type="ECO:0000259" key="4">
    <source>
        <dbReference type="PROSITE" id="PS50886"/>
    </source>
</evidence>
<dbReference type="InterPro" id="IPR033714">
    <property type="entry name" value="tRNA_bind_bactPheRS"/>
</dbReference>
<evidence type="ECO:0000256" key="3">
    <source>
        <dbReference type="PROSITE-ProRule" id="PRU00209"/>
    </source>
</evidence>
<dbReference type="GO" id="GO:0004826">
    <property type="term" value="F:phenylalanine-tRNA ligase activity"/>
    <property type="evidence" value="ECO:0007669"/>
    <property type="project" value="UniProtKB-EC"/>
</dbReference>
<evidence type="ECO:0000313" key="13">
    <source>
        <dbReference type="Proteomes" id="UP000267794"/>
    </source>
</evidence>
<evidence type="ECO:0000256" key="1">
    <source>
        <dbReference type="ARBA" id="ARBA00022555"/>
    </source>
</evidence>
<dbReference type="EMBL" id="WCHB01000025">
    <property type="protein sequence ID" value="NRO34703.1"/>
    <property type="molecule type" value="Genomic_DNA"/>
</dbReference>
<dbReference type="Proteomes" id="UP000234562">
    <property type="component" value="Chromosome"/>
</dbReference>
<evidence type="ECO:0000313" key="11">
    <source>
        <dbReference type="Proteomes" id="UP000063930"/>
    </source>
</evidence>
<dbReference type="InterPro" id="IPR012340">
    <property type="entry name" value="NA-bd_OB-fold"/>
</dbReference>
<dbReference type="AlphaFoldDB" id="A0A0D5MHG1"/>
<protein>
    <submittedName>
        <fullName evidence="8">Phenylalanine--tRNA ligase beta subunit</fullName>
        <ecNumber evidence="8">6.1.1.20</ecNumber>
    </submittedName>
    <submittedName>
        <fullName evidence="5">tRNA-binding protein</fullName>
    </submittedName>
</protein>
<dbReference type="Proteomes" id="UP000601587">
    <property type="component" value="Unassembled WGS sequence"/>
</dbReference>
<dbReference type="SUPFAM" id="SSF50249">
    <property type="entry name" value="Nucleic acid-binding proteins"/>
    <property type="match status" value="1"/>
</dbReference>
<dbReference type="EMBL" id="CP017982">
    <property type="protein sequence ID" value="AYE61087.1"/>
    <property type="molecule type" value="Genomic_DNA"/>
</dbReference>
<reference evidence="6" key="5">
    <citation type="journal article" date="2018" name="Front. Microbiol.">
        <title>Comparative Genomics of Completely Sequenced Lactobacillus helveticus Genomes Provides Insights into Strain-Specific Genes and Resolves Metagenomics Data Down to the Strain Level.</title>
        <authorList>
            <person name="Schmid M."/>
            <person name="Muri J."/>
            <person name="Melidis D."/>
            <person name="Varadarajan A.R."/>
            <person name="Somerville V."/>
            <person name="Wicki A."/>
            <person name="Moser A."/>
            <person name="Bourqui M."/>
            <person name="Wenzel C."/>
            <person name="Eugster-Meier E."/>
            <person name="Frey J.E."/>
            <person name="Irmler S."/>
            <person name="Ahrens C.H."/>
        </authorList>
    </citation>
    <scope>NUCLEOTIDE SEQUENCE</scope>
    <source>
        <strain evidence="6">FAM8105</strain>
    </source>
</reference>
<dbReference type="EMBL" id="WCGB01000007">
    <property type="protein sequence ID" value="NRN91031.1"/>
    <property type="molecule type" value="Genomic_DNA"/>
</dbReference>
<dbReference type="GO" id="GO:0000049">
    <property type="term" value="F:tRNA binding"/>
    <property type="evidence" value="ECO:0007669"/>
    <property type="project" value="UniProtKB-UniRule"/>
</dbReference>
<reference evidence="12" key="2">
    <citation type="submission" date="2016-05" db="EMBL/GenBank/DDBJ databases">
        <title>Genome sequence of Lactobacillus helveticus FAM8105.</title>
        <authorList>
            <person name="Ahrens C."/>
            <person name="Schmid M."/>
        </authorList>
    </citation>
    <scope>NUCLEOTIDE SEQUENCE [LARGE SCALE GENOMIC DNA]</scope>
    <source>
        <strain evidence="12">FAM8105</strain>
    </source>
</reference>
<evidence type="ECO:0000313" key="10">
    <source>
        <dbReference type="EMBL" id="NRO34703.1"/>
    </source>
</evidence>
<keyword evidence="8" id="KW-0436">Ligase</keyword>
<dbReference type="KEGG" id="lhd:HUO_03870"/>
<dbReference type="EMBL" id="CP012381">
    <property type="protein sequence ID" value="ALI52157.1"/>
    <property type="molecule type" value="Genomic_DNA"/>
</dbReference>
<dbReference type="Pfam" id="PF14794">
    <property type="entry name" value="DUF4479"/>
    <property type="match status" value="1"/>
</dbReference>
<evidence type="ECO:0000313" key="8">
    <source>
        <dbReference type="EMBL" id="AZK92313.1"/>
    </source>
</evidence>
<dbReference type="EC" id="6.1.1.20" evidence="8"/>
<dbReference type="GeneID" id="78202942"/>
<reference evidence="7 13" key="3">
    <citation type="submission" date="2016-10" db="EMBL/GenBank/DDBJ databases">
        <title>Complete genomic sequencing of Lactobacillus helveticus LH99 and comparative genome analysis.</title>
        <authorList>
            <person name="Li N."/>
            <person name="You C."/>
            <person name="Liu Z."/>
        </authorList>
    </citation>
    <scope>NUCLEOTIDE SEQUENCE [LARGE SCALE GENOMIC DNA]</scope>
    <source>
        <strain evidence="7 13">LH99</strain>
    </source>
</reference>
<reference evidence="9" key="6">
    <citation type="submission" date="2019-09" db="EMBL/GenBank/DDBJ databases">
        <title>Comparative genomic analysis of Lactobacillus helveticus.</title>
        <authorList>
            <person name="Zhang H."/>
            <person name="Chen Y."/>
            <person name="Zhong Z."/>
        </authorList>
    </citation>
    <scope>NUCLEOTIDE SEQUENCE</scope>
    <source>
        <strain evidence="10">IMAU30003</strain>
        <strain evidence="9">IMAU50013</strain>
    </source>
</reference>
<evidence type="ECO:0000313" key="7">
    <source>
        <dbReference type="EMBL" id="AYE61087.1"/>
    </source>
</evidence>
<evidence type="ECO:0000313" key="12">
    <source>
        <dbReference type="Proteomes" id="UP000234562"/>
    </source>
</evidence>
<dbReference type="Proteomes" id="UP000651333">
    <property type="component" value="Unassembled WGS sequence"/>
</dbReference>
<gene>
    <name evidence="8" type="primary">pheT_1</name>
    <name evidence="5" type="ORF">ALV80_02970</name>
    <name evidence="7" type="ORF">BC335_0567</name>
    <name evidence="10" type="ORF">IMAU30003_00942</name>
    <name evidence="9" type="ORF">IMAU50013_00557</name>
    <name evidence="8" type="ORF">LH5_02127</name>
    <name evidence="6" type="ORF">Lh8105_03145</name>
</gene>
<dbReference type="Proteomes" id="UP000063930">
    <property type="component" value="Chromosome"/>
</dbReference>
<dbReference type="InterPro" id="IPR037154">
    <property type="entry name" value="YtpR-like_sf"/>
</dbReference>
<dbReference type="Proteomes" id="UP000267794">
    <property type="component" value="Chromosome"/>
</dbReference>
<reference evidence="8 14" key="4">
    <citation type="submission" date="2017-02" db="EMBL/GenBank/DDBJ databases">
        <title>Complete genome sequence of Lactobacillus helveticus.</title>
        <authorList>
            <person name="Kim J.F."/>
            <person name="Chung Y."/>
            <person name="Kwak M."/>
        </authorList>
    </citation>
    <scope>NUCLEOTIDE SEQUENCE [LARGE SCALE GENOMIC DNA]</scope>
    <source>
        <strain evidence="8 14">LH5</strain>
    </source>
</reference>
<dbReference type="EMBL" id="CP015496">
    <property type="protein sequence ID" value="AUI73911.1"/>
    <property type="molecule type" value="Genomic_DNA"/>
</dbReference>
<dbReference type="OMA" id="DPAKHWQ"/>
<dbReference type="Gene3D" id="2.40.50.140">
    <property type="entry name" value="Nucleic acid-binding proteins"/>
    <property type="match status" value="1"/>
</dbReference>
<dbReference type="Pfam" id="PF01588">
    <property type="entry name" value="tRNA_bind"/>
    <property type="match status" value="1"/>
</dbReference>
<evidence type="ECO:0000313" key="5">
    <source>
        <dbReference type="EMBL" id="ALI52157.1"/>
    </source>
</evidence>
<sequence>MITSTNKEAYPNTLIVIMGHDEGRSSFEEKEDVTRVTNDEGKTIGFNFFNVDKLIDFDKLPNGPVKLSDDELAALNKKLAEVGFDDKLAYGKPTLVYGYVKTCEKHPDSDHLHVTTVEVGDGEEHQIVCGAPNIAQGQKVVVALPGTLMPNGEQIWPGALRGVDSYGMICSARELGLPHAPQKRGIMVVPDNFEVGAEFEPTKCDELIASGEITL</sequence>
<accession>A0A0D5MHG1</accession>
<dbReference type="EMBL" id="CP019581">
    <property type="protein sequence ID" value="AZK92313.1"/>
    <property type="molecule type" value="Genomic_DNA"/>
</dbReference>